<keyword evidence="2" id="KW-1185">Reference proteome</keyword>
<proteinExistence type="predicted"/>
<accession>A0A5C3MAX0</accession>
<evidence type="ECO:0000313" key="1">
    <source>
        <dbReference type="EMBL" id="TFK42037.1"/>
    </source>
</evidence>
<dbReference type="AlphaFoldDB" id="A0A5C3MAX0"/>
<gene>
    <name evidence="1" type="ORF">BDQ12DRAFT_720054</name>
</gene>
<sequence length="327" mass="37701">MTAPMQGLDATAKDFSSLPTRSPIEYYATSLSRPSSKSSVSTDGKSARDIITALKIPILRAFEAYESHRLVLQKFCDAEIPHRKYWDIDDIDSTTQLYNTFSGADRELNNRKSTQLTRMAELMNKNPGMLKLVGDVSQEKRLNEQHVINHFLQLSKKVTLPKMVQGKAFASYIFARKRFPLVPYDQYLRMMLKVLYAFPEYKYPDELTHVLGSMAYARIRSQLSTSFNSSDNTDVYLRTRYTPYSDDAVNTRAGRARGLKQPQFDTKGALDLFVEYNDRITPHDEREFEWLESFIKVCRFMSEMKDVEWKGKPGVSVAEYWEVHTAG</sequence>
<dbReference type="EMBL" id="ML213593">
    <property type="protein sequence ID" value="TFK42037.1"/>
    <property type="molecule type" value="Genomic_DNA"/>
</dbReference>
<reference evidence="1 2" key="1">
    <citation type="journal article" date="2019" name="Nat. Ecol. Evol.">
        <title>Megaphylogeny resolves global patterns of mushroom evolution.</title>
        <authorList>
            <person name="Varga T."/>
            <person name="Krizsan K."/>
            <person name="Foldi C."/>
            <person name="Dima B."/>
            <person name="Sanchez-Garcia M."/>
            <person name="Sanchez-Ramirez S."/>
            <person name="Szollosi G.J."/>
            <person name="Szarkandi J.G."/>
            <person name="Papp V."/>
            <person name="Albert L."/>
            <person name="Andreopoulos W."/>
            <person name="Angelini C."/>
            <person name="Antonin V."/>
            <person name="Barry K.W."/>
            <person name="Bougher N.L."/>
            <person name="Buchanan P."/>
            <person name="Buyck B."/>
            <person name="Bense V."/>
            <person name="Catcheside P."/>
            <person name="Chovatia M."/>
            <person name="Cooper J."/>
            <person name="Damon W."/>
            <person name="Desjardin D."/>
            <person name="Finy P."/>
            <person name="Geml J."/>
            <person name="Haridas S."/>
            <person name="Hughes K."/>
            <person name="Justo A."/>
            <person name="Karasinski D."/>
            <person name="Kautmanova I."/>
            <person name="Kiss B."/>
            <person name="Kocsube S."/>
            <person name="Kotiranta H."/>
            <person name="LaButti K.M."/>
            <person name="Lechner B.E."/>
            <person name="Liimatainen K."/>
            <person name="Lipzen A."/>
            <person name="Lukacs Z."/>
            <person name="Mihaltcheva S."/>
            <person name="Morgado L.N."/>
            <person name="Niskanen T."/>
            <person name="Noordeloos M.E."/>
            <person name="Ohm R.A."/>
            <person name="Ortiz-Santana B."/>
            <person name="Ovrebo C."/>
            <person name="Racz N."/>
            <person name="Riley R."/>
            <person name="Savchenko A."/>
            <person name="Shiryaev A."/>
            <person name="Soop K."/>
            <person name="Spirin V."/>
            <person name="Szebenyi C."/>
            <person name="Tomsovsky M."/>
            <person name="Tulloss R.E."/>
            <person name="Uehling J."/>
            <person name="Grigoriev I.V."/>
            <person name="Vagvolgyi C."/>
            <person name="Papp T."/>
            <person name="Martin F.M."/>
            <person name="Miettinen O."/>
            <person name="Hibbett D.S."/>
            <person name="Nagy L.G."/>
        </authorList>
    </citation>
    <scope>NUCLEOTIDE SEQUENCE [LARGE SCALE GENOMIC DNA]</scope>
    <source>
        <strain evidence="1 2">CBS 166.37</strain>
    </source>
</reference>
<dbReference type="OrthoDB" id="3478523at2759"/>
<protein>
    <submittedName>
        <fullName evidence="1">Uncharacterized protein</fullName>
    </submittedName>
</protein>
<evidence type="ECO:0000313" key="2">
    <source>
        <dbReference type="Proteomes" id="UP000308652"/>
    </source>
</evidence>
<organism evidence="1 2">
    <name type="scientific">Crucibulum laeve</name>
    <dbReference type="NCBI Taxonomy" id="68775"/>
    <lineage>
        <taxon>Eukaryota</taxon>
        <taxon>Fungi</taxon>
        <taxon>Dikarya</taxon>
        <taxon>Basidiomycota</taxon>
        <taxon>Agaricomycotina</taxon>
        <taxon>Agaricomycetes</taxon>
        <taxon>Agaricomycetidae</taxon>
        <taxon>Agaricales</taxon>
        <taxon>Agaricineae</taxon>
        <taxon>Nidulariaceae</taxon>
        <taxon>Crucibulum</taxon>
    </lineage>
</organism>
<dbReference type="Proteomes" id="UP000308652">
    <property type="component" value="Unassembled WGS sequence"/>
</dbReference>
<name>A0A5C3MAX0_9AGAR</name>